<evidence type="ECO:0000313" key="5">
    <source>
        <dbReference type="Proteomes" id="UP000636800"/>
    </source>
</evidence>
<dbReference type="EMBL" id="JADCNL010000004">
    <property type="protein sequence ID" value="KAG0485784.1"/>
    <property type="molecule type" value="Genomic_DNA"/>
</dbReference>
<dbReference type="PANTHER" id="PTHR47926:SF366">
    <property type="entry name" value="PENTATRICOPEPTIDE REPEAT SUPERFAMILY PROTEIN"/>
    <property type="match status" value="1"/>
</dbReference>
<evidence type="ECO:0000256" key="1">
    <source>
        <dbReference type="ARBA" id="ARBA00022737"/>
    </source>
</evidence>
<dbReference type="FunFam" id="1.25.40.10:FF:000031">
    <property type="entry name" value="Pentatricopeptide repeat-containing protein mitochondrial"/>
    <property type="match status" value="1"/>
</dbReference>
<dbReference type="FunFam" id="1.25.40.10:FF:000366">
    <property type="entry name" value="Pentatricopeptide (PPR) repeat-containing protein"/>
    <property type="match status" value="1"/>
</dbReference>
<evidence type="ECO:0000259" key="3">
    <source>
        <dbReference type="Pfam" id="PF14432"/>
    </source>
</evidence>
<dbReference type="AlphaFoldDB" id="A0A835V394"/>
<dbReference type="Pfam" id="PF20431">
    <property type="entry name" value="E_motif"/>
    <property type="match status" value="1"/>
</dbReference>
<dbReference type="InterPro" id="IPR046848">
    <property type="entry name" value="E_motif"/>
</dbReference>
<feature type="domain" description="DYW" evidence="3">
    <location>
        <begin position="589"/>
        <end position="681"/>
    </location>
</feature>
<gene>
    <name evidence="4" type="ORF">HPP92_009863</name>
</gene>
<sequence>MEEPTVLAQLIQSYARNCKLQKGKQLHGYLLVSANSISIFIANHLLNMYAKCGDLHHAVALFDSMPQKNLTTWTSLISGFSQNNRFLDSLRTFSSMWNAGIRPTQFAFSSSIHASTELGSLASGRQLHTFSLKFGYNVELFVGSSLGDMYSKCGSLADACRIFEELPKKDEVSWTAMIDGYAKNGYFNKALLSFRNMLHDNTVVVDQYVFCSVLSACAGLKDLRIGQTVHSCIVRSGFGTDIATSNALTDMYSKTGDMESALGVVESTFNGMNVVSFSSLINGYVEMDRGEKSRYGIRGGKRRGIHPNEFTFSSLIKACANHAALELGTQFHAQVIKTSFIHEPFVGAVLVDMYGKCGLLLFSLQIFDEIPSPSNISWNSIIGAFAQHGYGRDAVEAFQQMVTRGIEPTHITFVNLLIACSHSGLIDQGLRLFNSMQETFGIEPTEQHYSCVIDMLGRAGRLKEAEEFIGRMPCEPSAFGWCSLLGSCRTHGSKELGELAGEKLMKLEPENSGTHVLLSTIYASSRQWEEVKAMRTLMRNNGLRKLPGLSWVEVEKKTHVFGPEDWSHPFKDQIYAKLEDLSERIREEGYVPFTGSLVSKVEDSEKEWLLWHHSERIAVAFALLRSPAAKPIIVKKNLRMCIDCHAAFKLIAKVEGREIIVRDNTRFHHFHCGECSCGDYW</sequence>
<feature type="repeat" description="PPR" evidence="2">
    <location>
        <begin position="170"/>
        <end position="204"/>
    </location>
</feature>
<comment type="caution">
    <text evidence="4">The sequence shown here is derived from an EMBL/GenBank/DDBJ whole genome shotgun (WGS) entry which is preliminary data.</text>
</comment>
<evidence type="ECO:0000256" key="2">
    <source>
        <dbReference type="PROSITE-ProRule" id="PRU00708"/>
    </source>
</evidence>
<feature type="repeat" description="PPR" evidence="2">
    <location>
        <begin position="374"/>
        <end position="408"/>
    </location>
</feature>
<dbReference type="PANTHER" id="PTHR47926">
    <property type="entry name" value="PENTATRICOPEPTIDE REPEAT-CONTAINING PROTEIN"/>
    <property type="match status" value="1"/>
</dbReference>
<dbReference type="FunFam" id="1.25.40.10:FF:000381">
    <property type="entry name" value="Pentatricopeptide repeat-containing protein"/>
    <property type="match status" value="1"/>
</dbReference>
<keyword evidence="5" id="KW-1185">Reference proteome</keyword>
<feature type="repeat" description="PPR" evidence="2">
    <location>
        <begin position="69"/>
        <end position="103"/>
    </location>
</feature>
<dbReference type="InterPro" id="IPR046960">
    <property type="entry name" value="PPR_At4g14850-like_plant"/>
</dbReference>
<dbReference type="InterPro" id="IPR002885">
    <property type="entry name" value="PPR_rpt"/>
</dbReference>
<dbReference type="OrthoDB" id="426293at2759"/>
<dbReference type="InterPro" id="IPR011990">
    <property type="entry name" value="TPR-like_helical_dom_sf"/>
</dbReference>
<dbReference type="Pfam" id="PF13041">
    <property type="entry name" value="PPR_2"/>
    <property type="match status" value="1"/>
</dbReference>
<dbReference type="InterPro" id="IPR046849">
    <property type="entry name" value="E2_motif"/>
</dbReference>
<evidence type="ECO:0000313" key="4">
    <source>
        <dbReference type="EMBL" id="KAG0485784.1"/>
    </source>
</evidence>
<protein>
    <recommendedName>
        <fullName evidence="3">DYW domain-containing protein</fullName>
    </recommendedName>
</protein>
<dbReference type="Pfam" id="PF12854">
    <property type="entry name" value="PPR_1"/>
    <property type="match status" value="1"/>
</dbReference>
<dbReference type="NCBIfam" id="TIGR00756">
    <property type="entry name" value="PPR"/>
    <property type="match status" value="5"/>
</dbReference>
<accession>A0A835V394</accession>
<dbReference type="Pfam" id="PF14432">
    <property type="entry name" value="DYW_deaminase"/>
    <property type="match status" value="1"/>
</dbReference>
<name>A0A835V394_VANPL</name>
<dbReference type="GO" id="GO:0003723">
    <property type="term" value="F:RNA binding"/>
    <property type="evidence" value="ECO:0007669"/>
    <property type="project" value="InterPro"/>
</dbReference>
<dbReference type="Proteomes" id="UP000636800">
    <property type="component" value="Unassembled WGS sequence"/>
</dbReference>
<dbReference type="Gene3D" id="1.25.40.10">
    <property type="entry name" value="Tetratricopeptide repeat domain"/>
    <property type="match status" value="3"/>
</dbReference>
<dbReference type="PROSITE" id="PS51375">
    <property type="entry name" value="PPR"/>
    <property type="match status" value="3"/>
</dbReference>
<proteinExistence type="predicted"/>
<dbReference type="GO" id="GO:0008270">
    <property type="term" value="F:zinc ion binding"/>
    <property type="evidence" value="ECO:0007669"/>
    <property type="project" value="InterPro"/>
</dbReference>
<dbReference type="FunFam" id="1.25.40.10:FF:000196">
    <property type="entry name" value="Pentatricopeptide repeat-containing protein At4g14850"/>
    <property type="match status" value="1"/>
</dbReference>
<keyword evidence="1" id="KW-0677">Repeat</keyword>
<dbReference type="Pfam" id="PF20430">
    <property type="entry name" value="Eplus_motif"/>
    <property type="match status" value="1"/>
</dbReference>
<dbReference type="InterPro" id="IPR032867">
    <property type="entry name" value="DYW_dom"/>
</dbReference>
<organism evidence="4 5">
    <name type="scientific">Vanilla planifolia</name>
    <name type="common">Vanilla</name>
    <dbReference type="NCBI Taxonomy" id="51239"/>
    <lineage>
        <taxon>Eukaryota</taxon>
        <taxon>Viridiplantae</taxon>
        <taxon>Streptophyta</taxon>
        <taxon>Embryophyta</taxon>
        <taxon>Tracheophyta</taxon>
        <taxon>Spermatophyta</taxon>
        <taxon>Magnoliopsida</taxon>
        <taxon>Liliopsida</taxon>
        <taxon>Asparagales</taxon>
        <taxon>Orchidaceae</taxon>
        <taxon>Vanilloideae</taxon>
        <taxon>Vanilleae</taxon>
        <taxon>Vanilla</taxon>
    </lineage>
</organism>
<reference evidence="4 5" key="1">
    <citation type="journal article" date="2020" name="Nat. Food">
        <title>A phased Vanilla planifolia genome enables genetic improvement of flavour and production.</title>
        <authorList>
            <person name="Hasing T."/>
            <person name="Tang H."/>
            <person name="Brym M."/>
            <person name="Khazi F."/>
            <person name="Huang T."/>
            <person name="Chambers A.H."/>
        </authorList>
    </citation>
    <scope>NUCLEOTIDE SEQUENCE [LARGE SCALE GENOMIC DNA]</scope>
    <source>
        <tissue evidence="4">Leaf</tissue>
    </source>
</reference>
<dbReference type="GO" id="GO:0009451">
    <property type="term" value="P:RNA modification"/>
    <property type="evidence" value="ECO:0007669"/>
    <property type="project" value="InterPro"/>
</dbReference>
<dbReference type="Pfam" id="PF01535">
    <property type="entry name" value="PPR"/>
    <property type="match status" value="4"/>
</dbReference>